<dbReference type="GO" id="GO:0005730">
    <property type="term" value="C:nucleolus"/>
    <property type="evidence" value="ECO:0007669"/>
    <property type="project" value="TreeGrafter"/>
</dbReference>
<dbReference type="GO" id="GO:0031499">
    <property type="term" value="C:TRAMP complex"/>
    <property type="evidence" value="ECO:0007669"/>
    <property type="project" value="TreeGrafter"/>
</dbReference>
<dbReference type="VEuPathDB" id="FungiDB:PYU1_G003778"/>
<feature type="compositionally biased region" description="Low complexity" evidence="1">
    <location>
        <begin position="38"/>
        <end position="54"/>
    </location>
</feature>
<feature type="region of interest" description="Disordered" evidence="1">
    <location>
        <begin position="809"/>
        <end position="840"/>
    </location>
</feature>
<dbReference type="Gene3D" id="1.10.1410.10">
    <property type="match status" value="1"/>
</dbReference>
<accession>K3WFP7</accession>
<keyword evidence="4" id="KW-1185">Reference proteome</keyword>
<dbReference type="GO" id="GO:0043634">
    <property type="term" value="P:polyadenylation-dependent ncRNA catabolic process"/>
    <property type="evidence" value="ECO:0007669"/>
    <property type="project" value="TreeGrafter"/>
</dbReference>
<organism evidence="3 4">
    <name type="scientific">Globisporangium ultimum (strain ATCC 200006 / CBS 805.95 / DAOM BR144)</name>
    <name type="common">Pythium ultimum</name>
    <dbReference type="NCBI Taxonomy" id="431595"/>
    <lineage>
        <taxon>Eukaryota</taxon>
        <taxon>Sar</taxon>
        <taxon>Stramenopiles</taxon>
        <taxon>Oomycota</taxon>
        <taxon>Peronosporomycetes</taxon>
        <taxon>Pythiales</taxon>
        <taxon>Pythiaceae</taxon>
        <taxon>Globisporangium</taxon>
    </lineage>
</organism>
<dbReference type="GO" id="GO:0031123">
    <property type="term" value="P:RNA 3'-end processing"/>
    <property type="evidence" value="ECO:0007669"/>
    <property type="project" value="TreeGrafter"/>
</dbReference>
<dbReference type="Proteomes" id="UP000019132">
    <property type="component" value="Unassembled WGS sequence"/>
</dbReference>
<dbReference type="InterPro" id="IPR043519">
    <property type="entry name" value="NT_sf"/>
</dbReference>
<dbReference type="Pfam" id="PF22600">
    <property type="entry name" value="MTPAP-like_central"/>
    <property type="match status" value="1"/>
</dbReference>
<dbReference type="GO" id="GO:0003729">
    <property type="term" value="F:mRNA binding"/>
    <property type="evidence" value="ECO:0007669"/>
    <property type="project" value="TreeGrafter"/>
</dbReference>
<dbReference type="InParanoid" id="K3WFP7"/>
<reference evidence="3" key="3">
    <citation type="submission" date="2015-02" db="UniProtKB">
        <authorList>
            <consortium name="EnsemblProtists"/>
        </authorList>
    </citation>
    <scope>IDENTIFICATION</scope>
    <source>
        <strain evidence="3">DAOM BR144</strain>
    </source>
</reference>
<dbReference type="EnsemblProtists" id="PYU1_T003788">
    <property type="protein sequence ID" value="PYU1_T003788"/>
    <property type="gene ID" value="PYU1_G003778"/>
</dbReference>
<feature type="region of interest" description="Disordered" evidence="1">
    <location>
        <begin position="916"/>
        <end position="939"/>
    </location>
</feature>
<feature type="compositionally biased region" description="Basic and acidic residues" evidence="1">
    <location>
        <begin position="680"/>
        <end position="694"/>
    </location>
</feature>
<dbReference type="CDD" id="cd05402">
    <property type="entry name" value="NT_PAP_TUTase"/>
    <property type="match status" value="1"/>
</dbReference>
<feature type="compositionally biased region" description="Low complexity" evidence="1">
    <location>
        <begin position="818"/>
        <end position="832"/>
    </location>
</feature>
<dbReference type="HOGENOM" id="CLU_013014_0_0_1"/>
<dbReference type="EMBL" id="GL376638">
    <property type="status" value="NOT_ANNOTATED_CDS"/>
    <property type="molecule type" value="Genomic_DNA"/>
</dbReference>
<feature type="domain" description="Poly(A) RNA polymerase mitochondrial-like central palm" evidence="2">
    <location>
        <begin position="461"/>
        <end position="604"/>
    </location>
</feature>
<feature type="region of interest" description="Disordered" evidence="1">
    <location>
        <begin position="1"/>
        <end position="97"/>
    </location>
</feature>
<dbReference type="PANTHER" id="PTHR23092:SF15">
    <property type="entry name" value="INACTIVE NON-CANONICAL POLY(A) RNA POLYMERASE PROTEIN TRF4-2-RELATED"/>
    <property type="match status" value="1"/>
</dbReference>
<dbReference type="AlphaFoldDB" id="K3WFP7"/>
<dbReference type="SUPFAM" id="SSF81301">
    <property type="entry name" value="Nucleotidyltransferase"/>
    <property type="match status" value="1"/>
</dbReference>
<dbReference type="InterPro" id="IPR045862">
    <property type="entry name" value="Trf4-like"/>
</dbReference>
<feature type="compositionally biased region" description="Basic residues" evidence="1">
    <location>
        <begin position="65"/>
        <end position="79"/>
    </location>
</feature>
<dbReference type="SUPFAM" id="SSF49599">
    <property type="entry name" value="TRAF domain-like"/>
    <property type="match status" value="1"/>
</dbReference>
<dbReference type="PANTHER" id="PTHR23092">
    <property type="entry name" value="POLY(A) RNA POLYMERASE"/>
    <property type="match status" value="1"/>
</dbReference>
<feature type="compositionally biased region" description="Low complexity" evidence="1">
    <location>
        <begin position="83"/>
        <end position="97"/>
    </location>
</feature>
<feature type="region of interest" description="Disordered" evidence="1">
    <location>
        <begin position="420"/>
        <end position="440"/>
    </location>
</feature>
<reference evidence="4" key="1">
    <citation type="journal article" date="2010" name="Genome Biol.">
        <title>Genome sequence of the necrotrophic plant pathogen Pythium ultimum reveals original pathogenicity mechanisms and effector repertoire.</title>
        <authorList>
            <person name="Levesque C.A."/>
            <person name="Brouwer H."/>
            <person name="Cano L."/>
            <person name="Hamilton J.P."/>
            <person name="Holt C."/>
            <person name="Huitema E."/>
            <person name="Raffaele S."/>
            <person name="Robideau G.P."/>
            <person name="Thines M."/>
            <person name="Win J."/>
            <person name="Zerillo M.M."/>
            <person name="Beakes G.W."/>
            <person name="Boore J.L."/>
            <person name="Busam D."/>
            <person name="Dumas B."/>
            <person name="Ferriera S."/>
            <person name="Fuerstenberg S.I."/>
            <person name="Gachon C.M."/>
            <person name="Gaulin E."/>
            <person name="Govers F."/>
            <person name="Grenville-Briggs L."/>
            <person name="Horner N."/>
            <person name="Hostetler J."/>
            <person name="Jiang R.H."/>
            <person name="Johnson J."/>
            <person name="Krajaejun T."/>
            <person name="Lin H."/>
            <person name="Meijer H.J."/>
            <person name="Moore B."/>
            <person name="Morris P."/>
            <person name="Phuntmart V."/>
            <person name="Puiu D."/>
            <person name="Shetty J."/>
            <person name="Stajich J.E."/>
            <person name="Tripathy S."/>
            <person name="Wawra S."/>
            <person name="van West P."/>
            <person name="Whitty B.R."/>
            <person name="Coutinho P.M."/>
            <person name="Henrissat B."/>
            <person name="Martin F."/>
            <person name="Thomas P.D."/>
            <person name="Tyler B.M."/>
            <person name="De Vries R.P."/>
            <person name="Kamoun S."/>
            <person name="Yandell M."/>
            <person name="Tisserat N."/>
            <person name="Buell C.R."/>
        </authorList>
    </citation>
    <scope>NUCLEOTIDE SEQUENCE</scope>
    <source>
        <strain evidence="4">DAOM:BR144</strain>
    </source>
</reference>
<dbReference type="eggNOG" id="KOG1906">
    <property type="taxonomic scope" value="Eukaryota"/>
</dbReference>
<reference evidence="4" key="2">
    <citation type="submission" date="2010-04" db="EMBL/GenBank/DDBJ databases">
        <authorList>
            <person name="Buell R."/>
            <person name="Hamilton J."/>
            <person name="Hostetler J."/>
        </authorList>
    </citation>
    <scope>NUCLEOTIDE SEQUENCE [LARGE SCALE GENOMIC DNA]</scope>
    <source>
        <strain evidence="4">DAOM:BR144</strain>
    </source>
</reference>
<dbReference type="Gene3D" id="3.30.460.10">
    <property type="entry name" value="Beta Polymerase, domain 2"/>
    <property type="match status" value="1"/>
</dbReference>
<dbReference type="InterPro" id="IPR054708">
    <property type="entry name" value="MTPAP-like_central"/>
</dbReference>
<dbReference type="STRING" id="431595.K3WFP7"/>
<evidence type="ECO:0000313" key="3">
    <source>
        <dbReference type="EnsemblProtists" id="PYU1_T003788"/>
    </source>
</evidence>
<dbReference type="SUPFAM" id="SSF81631">
    <property type="entry name" value="PAP/OAS1 substrate-binding domain"/>
    <property type="match status" value="1"/>
</dbReference>
<proteinExistence type="predicted"/>
<dbReference type="GO" id="GO:1990817">
    <property type="term" value="F:poly(A) RNA polymerase activity"/>
    <property type="evidence" value="ECO:0007669"/>
    <property type="project" value="InterPro"/>
</dbReference>
<evidence type="ECO:0000313" key="4">
    <source>
        <dbReference type="Proteomes" id="UP000019132"/>
    </source>
</evidence>
<name>K3WFP7_GLOUD</name>
<feature type="region of interest" description="Disordered" evidence="1">
    <location>
        <begin position="680"/>
        <end position="704"/>
    </location>
</feature>
<protein>
    <recommendedName>
        <fullName evidence="2">Poly(A) RNA polymerase mitochondrial-like central palm domain-containing protein</fullName>
    </recommendedName>
</protein>
<feature type="compositionally biased region" description="Low complexity" evidence="1">
    <location>
        <begin position="1"/>
        <end position="17"/>
    </location>
</feature>
<sequence length="966" mass="107796">MAECAAPPWRPAPATTPQKPPRAAAATRRDGENSGAVCNSSCSPCPSAASNSDDPVADDADAKERKKKHSGPRKRRPKKKVEAPANTSSNSNNMTSPTAVLVASTGKQHGHETPPPPVRMPTMPDELETLLQAELMVKNVADTMDAATKKQQQRMRYAPANAHMRNPYDVDQRAGAIGFALPAAAVQPGDAYSQRQSYAPHYLHPASLRYSQSPPPPASSGAAVAPFDYGDQYHQYDRSYWTQWVIEAAEKERTRRLNVLRQLQQEEEKEVQRRRKWAIAAIEREQEAMMREMFLDNMKNTQWFQSTISRFAEDYEVVCPNSWFGCMHSCMLKDLESHVESCVYRQVPDTLDQAREDSVGMDFYTYDVVCPNAVLGCNEICSRENLAEHLASCPVNGISREKEWEERLEGRRNVLLATEEERARRMSEQQQQTNSDSDGRFSFGHLQRLYEEQTAMMQVVLHDEIMDFYEQQEHEALQLRPWITQAIDKAKYAIQDLWGPKVQVEGYGSFATQLHGGYSDVDLVVFGVTEENKMTCQQCVGALAAHLTAQTSKKFVEISAITRASIPLLKVVVLVNATHPEGAETGSEQVLRIPFDITFDDPIGLFHNGIASAALISKLSDHFYGLRELAFVLKHFLAKRGLNDPYVGGLSSYGLLLMIIFILLEQGALVSSVVDPLGHESDRKEASTQVRDESCNLQDHSQERVVSPRYEAQREKGEKVAQEIIRQSITRQQLKQDSSNGAAVVRRKARRPHLPSLLVDDDDGEHDAKPYLLGKYLMDFLQYYGNDFRQNVDVIVILGLDSSLEMETPAVSPGSGRSSFAAVSPPVSSHAMSPPPTLRSPPPSIICAPLSATFSPLMSPASPHPQEGYLMIRDPLQPENNVGKTCYRVSQVCRDFSDFLSFLTALIVRGSVMTTGKKKSKCRARNETDAADQQPRKPSYRILTSIFEMKTRETRASMDLTTSSSS</sequence>
<evidence type="ECO:0000259" key="2">
    <source>
        <dbReference type="Pfam" id="PF22600"/>
    </source>
</evidence>
<evidence type="ECO:0000256" key="1">
    <source>
        <dbReference type="SAM" id="MobiDB-lite"/>
    </source>
</evidence>